<sequence length="221" mass="25185">MCYKVLLVEDDINLLSITSDYLSEQGLKIDAATNVKEAIEMLDVITYDLIISDILMPEQDGYHLIKYIRNNDFIPPVPLVFLTAKGMTQDRILGYDLGCYGYLTKPFDPTELLSMIRSIIHNKREPVNYIQTSCTESTAVDVKASLKKQQTSLFDVLTKKEKAVLKFVLQGMTNKEIAQVLSLSVRNVEKYVSRLLSRTNTRNRTQLVQYFYHAGTSKKGE</sequence>
<evidence type="ECO:0000256" key="2">
    <source>
        <dbReference type="PROSITE-ProRule" id="PRU00169"/>
    </source>
</evidence>
<dbReference type="PROSITE" id="PS50110">
    <property type="entry name" value="RESPONSE_REGULATORY"/>
    <property type="match status" value="1"/>
</dbReference>
<dbReference type="Gene3D" id="3.40.50.2300">
    <property type="match status" value="1"/>
</dbReference>
<reference evidence="5" key="1">
    <citation type="submission" date="2016-10" db="EMBL/GenBank/DDBJ databases">
        <title>Chloroplast genomes as a tool to resolve red algal phylogenies: a case study in the Nemaliales.</title>
        <authorList>
            <person name="Costa J.F."/>
            <person name="Lin S.M."/>
            <person name="Macaya E.C."/>
            <person name="Fernandez-Garcia C."/>
            <person name="Verbruggen H."/>
        </authorList>
    </citation>
    <scope>NUCLEOTIDE SEQUENCE</scope>
    <source>
        <strain evidence="5">H.1444</strain>
    </source>
</reference>
<dbReference type="SMART" id="SM00421">
    <property type="entry name" value="HTH_LUXR"/>
    <property type="match status" value="1"/>
</dbReference>
<dbReference type="Pfam" id="PF00196">
    <property type="entry name" value="GerE"/>
    <property type="match status" value="1"/>
</dbReference>
<evidence type="ECO:0000256" key="1">
    <source>
        <dbReference type="ARBA" id="ARBA00022553"/>
    </source>
</evidence>
<dbReference type="PANTHER" id="PTHR44591">
    <property type="entry name" value="STRESS RESPONSE REGULATOR PROTEIN 1"/>
    <property type="match status" value="1"/>
</dbReference>
<dbReference type="InterPro" id="IPR036388">
    <property type="entry name" value="WH-like_DNA-bd_sf"/>
</dbReference>
<dbReference type="GO" id="GO:0000160">
    <property type="term" value="P:phosphorelay signal transduction system"/>
    <property type="evidence" value="ECO:0007669"/>
    <property type="project" value="InterPro"/>
</dbReference>
<proteinExistence type="predicted"/>
<evidence type="ECO:0000313" key="5">
    <source>
        <dbReference type="EMBL" id="SCW23070.1"/>
    </source>
</evidence>
<dbReference type="GO" id="GO:0006355">
    <property type="term" value="P:regulation of DNA-templated transcription"/>
    <property type="evidence" value="ECO:0007669"/>
    <property type="project" value="InterPro"/>
</dbReference>
<dbReference type="PROSITE" id="PS00622">
    <property type="entry name" value="HTH_LUXR_1"/>
    <property type="match status" value="1"/>
</dbReference>
<accession>A0A1G4NWM6</accession>
<dbReference type="AlphaFoldDB" id="A0A1G4NWM6"/>
<evidence type="ECO:0000259" key="3">
    <source>
        <dbReference type="PROSITE" id="PS50043"/>
    </source>
</evidence>
<dbReference type="CDD" id="cd06170">
    <property type="entry name" value="LuxR_C_like"/>
    <property type="match status" value="1"/>
</dbReference>
<dbReference type="InterPro" id="IPR011006">
    <property type="entry name" value="CheY-like_superfamily"/>
</dbReference>
<dbReference type="SUPFAM" id="SSF52172">
    <property type="entry name" value="CheY-like"/>
    <property type="match status" value="1"/>
</dbReference>
<dbReference type="PANTHER" id="PTHR44591:SF3">
    <property type="entry name" value="RESPONSE REGULATORY DOMAIN-CONTAINING PROTEIN"/>
    <property type="match status" value="1"/>
</dbReference>
<protein>
    <recommendedName>
        <fullName evidence="6">TctD-like protein</fullName>
    </recommendedName>
</protein>
<dbReference type="Gene3D" id="1.10.10.10">
    <property type="entry name" value="Winged helix-like DNA-binding domain superfamily/Winged helix DNA-binding domain"/>
    <property type="match status" value="1"/>
</dbReference>
<dbReference type="Pfam" id="PF00072">
    <property type="entry name" value="Response_reg"/>
    <property type="match status" value="1"/>
</dbReference>
<dbReference type="InterPro" id="IPR050595">
    <property type="entry name" value="Bact_response_regulator"/>
</dbReference>
<dbReference type="SMART" id="SM00448">
    <property type="entry name" value="REC"/>
    <property type="match status" value="1"/>
</dbReference>
<dbReference type="EMBL" id="LT622871">
    <property type="protein sequence ID" value="SCW23070.1"/>
    <property type="molecule type" value="Genomic_DNA"/>
</dbReference>
<dbReference type="InterPro" id="IPR000792">
    <property type="entry name" value="Tscrpt_reg_LuxR_C"/>
</dbReference>
<dbReference type="PROSITE" id="PS50043">
    <property type="entry name" value="HTH_LUXR_2"/>
    <property type="match status" value="1"/>
</dbReference>
<keyword evidence="1 2" id="KW-0597">Phosphoprotein</keyword>
<feature type="domain" description="HTH luxR-type" evidence="3">
    <location>
        <begin position="150"/>
        <end position="215"/>
    </location>
</feature>
<dbReference type="InterPro" id="IPR001789">
    <property type="entry name" value="Sig_transdc_resp-reg_receiver"/>
</dbReference>
<dbReference type="PRINTS" id="PR00038">
    <property type="entry name" value="HTHLUXR"/>
</dbReference>
<organism evidence="5">
    <name type="scientific">Nemalion sp. H.1444</name>
    <dbReference type="NCBI Taxonomy" id="1907586"/>
    <lineage>
        <taxon>Eukaryota</taxon>
        <taxon>Rhodophyta</taxon>
        <taxon>Florideophyceae</taxon>
        <taxon>Nemaliophycidae</taxon>
        <taxon>Nemaliales</taxon>
        <taxon>Nemaliaceae</taxon>
        <taxon>Nemalion</taxon>
    </lineage>
</organism>
<keyword evidence="5" id="KW-0934">Plastid</keyword>
<evidence type="ECO:0008006" key="6">
    <source>
        <dbReference type="Google" id="ProtNLM"/>
    </source>
</evidence>
<feature type="domain" description="Response regulatory" evidence="4">
    <location>
        <begin position="4"/>
        <end position="120"/>
    </location>
</feature>
<evidence type="ECO:0000259" key="4">
    <source>
        <dbReference type="PROSITE" id="PS50110"/>
    </source>
</evidence>
<geneLocation type="chloroplast" evidence="5"/>
<keyword evidence="5" id="KW-0150">Chloroplast</keyword>
<reference evidence="5" key="2">
    <citation type="submission" date="2016-10" db="EMBL/GenBank/DDBJ databases">
        <authorList>
            <person name="de Groot N.N."/>
        </authorList>
    </citation>
    <scope>NUCLEOTIDE SEQUENCE</scope>
    <source>
        <strain evidence="5">H.1444</strain>
    </source>
</reference>
<name>A0A1G4NWM6_9FLOR</name>
<feature type="modified residue" description="4-aspartylphosphate" evidence="2">
    <location>
        <position position="53"/>
    </location>
</feature>
<gene>
    <name evidence="5" type="primary">ycf29</name>
    <name evidence="5" type="ORF">H1444_219</name>
</gene>